<dbReference type="EMBL" id="LWGR01000012">
    <property type="protein sequence ID" value="KZM71500.1"/>
    <property type="molecule type" value="Genomic_DNA"/>
</dbReference>
<keyword evidence="5" id="KW-0067">ATP-binding</keyword>
<dbReference type="CDD" id="cd14014">
    <property type="entry name" value="STKc_PknB_like"/>
    <property type="match status" value="1"/>
</dbReference>
<dbReference type="PANTHER" id="PTHR43671:SF13">
    <property type="entry name" value="SERINE_THREONINE-PROTEIN KINASE NEK2"/>
    <property type="match status" value="1"/>
</dbReference>
<evidence type="ECO:0000256" key="3">
    <source>
        <dbReference type="ARBA" id="ARBA00022741"/>
    </source>
</evidence>
<evidence type="ECO:0000256" key="5">
    <source>
        <dbReference type="ARBA" id="ARBA00022840"/>
    </source>
</evidence>
<comment type="caution">
    <text evidence="7">The sequence shown here is derived from an EMBL/GenBank/DDBJ whole genome shotgun (WGS) entry which is preliminary data.</text>
</comment>
<accession>A0A164KL09</accession>
<dbReference type="SMART" id="SM00220">
    <property type="entry name" value="S_TKc"/>
    <property type="match status" value="1"/>
</dbReference>
<organism evidence="7 8">
    <name type="scientific">Nocardia terpenica</name>
    <dbReference type="NCBI Taxonomy" id="455432"/>
    <lineage>
        <taxon>Bacteria</taxon>
        <taxon>Bacillati</taxon>
        <taxon>Actinomycetota</taxon>
        <taxon>Actinomycetes</taxon>
        <taxon>Mycobacteriales</taxon>
        <taxon>Nocardiaceae</taxon>
        <taxon>Nocardia</taxon>
    </lineage>
</organism>
<dbReference type="STRING" id="455432.AWN90_01770"/>
<dbReference type="InterPro" id="IPR008271">
    <property type="entry name" value="Ser/Thr_kinase_AS"/>
</dbReference>
<dbReference type="RefSeq" id="WP_067577066.1">
    <property type="nucleotide sequence ID" value="NZ_KV411303.1"/>
</dbReference>
<proteinExistence type="predicted"/>
<dbReference type="SUPFAM" id="SSF56112">
    <property type="entry name" value="Protein kinase-like (PK-like)"/>
    <property type="match status" value="1"/>
</dbReference>
<keyword evidence="2" id="KW-0808">Transferase</keyword>
<keyword evidence="4" id="KW-0418">Kinase</keyword>
<dbReference type="InterPro" id="IPR000719">
    <property type="entry name" value="Prot_kinase_dom"/>
</dbReference>
<dbReference type="Proteomes" id="UP000076512">
    <property type="component" value="Unassembled WGS sequence"/>
</dbReference>
<dbReference type="AlphaFoldDB" id="A0A164KL09"/>
<dbReference type="GO" id="GO:0004674">
    <property type="term" value="F:protein serine/threonine kinase activity"/>
    <property type="evidence" value="ECO:0007669"/>
    <property type="project" value="UniProtKB-EC"/>
</dbReference>
<dbReference type="EC" id="2.7.11.1" evidence="1"/>
<feature type="domain" description="Protein kinase" evidence="6">
    <location>
        <begin position="1"/>
        <end position="200"/>
    </location>
</feature>
<dbReference type="PROSITE" id="PS00108">
    <property type="entry name" value="PROTEIN_KINASE_ST"/>
    <property type="match status" value="1"/>
</dbReference>
<dbReference type="InterPro" id="IPR011009">
    <property type="entry name" value="Kinase-like_dom_sf"/>
</dbReference>
<protein>
    <recommendedName>
        <fullName evidence="1">non-specific serine/threonine protein kinase</fullName>
        <ecNumber evidence="1">2.7.11.1</ecNumber>
    </recommendedName>
</protein>
<dbReference type="InterPro" id="IPR050660">
    <property type="entry name" value="NEK_Ser/Thr_kinase"/>
</dbReference>
<dbReference type="GO" id="GO:0005524">
    <property type="term" value="F:ATP binding"/>
    <property type="evidence" value="ECO:0007669"/>
    <property type="project" value="UniProtKB-KW"/>
</dbReference>
<evidence type="ECO:0000256" key="1">
    <source>
        <dbReference type="ARBA" id="ARBA00012513"/>
    </source>
</evidence>
<evidence type="ECO:0000313" key="7">
    <source>
        <dbReference type="EMBL" id="KZM71500.1"/>
    </source>
</evidence>
<keyword evidence="3" id="KW-0547">Nucleotide-binding</keyword>
<dbReference type="PANTHER" id="PTHR43671">
    <property type="entry name" value="SERINE/THREONINE-PROTEIN KINASE NEK"/>
    <property type="match status" value="1"/>
</dbReference>
<evidence type="ECO:0000313" key="8">
    <source>
        <dbReference type="Proteomes" id="UP000076512"/>
    </source>
</evidence>
<evidence type="ECO:0000256" key="4">
    <source>
        <dbReference type="ARBA" id="ARBA00022777"/>
    </source>
</evidence>
<evidence type="ECO:0000259" key="6">
    <source>
        <dbReference type="PROSITE" id="PS50011"/>
    </source>
</evidence>
<sequence>MQHAVAVRVVQRLGDLADDLHRPLRRQLPPERAVQIVGEVAEALDYAHRNGVLHRDVKPANMLLARSTGGKGERVYLPDFGIARLRDDGGHLTQTGTFTATLAYASPEQLTGAALDGRADQYSLACSLFWLFTGSGPFPAPSPAAVIRGHLQGPPPALSSVRPGLPRSLDAILIKAMSKRADDRFESCAASAPPARRAFAPPSAPPIPVAPQGTGMGGALGGAKARRAAGAEAAQDSKRSSARLDIALIRIASRERGRPGRTLLSAGGYADSAAMISRTTKRRTTVPMMMAMVRPELDFGGGRGCG</sequence>
<dbReference type="Gene3D" id="1.10.510.10">
    <property type="entry name" value="Transferase(Phosphotransferase) domain 1"/>
    <property type="match status" value="1"/>
</dbReference>
<gene>
    <name evidence="7" type="ORF">AWN90_01770</name>
</gene>
<keyword evidence="8" id="KW-1185">Reference proteome</keyword>
<name>A0A164KL09_9NOCA</name>
<dbReference type="Pfam" id="PF00069">
    <property type="entry name" value="Pkinase"/>
    <property type="match status" value="1"/>
</dbReference>
<dbReference type="PROSITE" id="PS50011">
    <property type="entry name" value="PROTEIN_KINASE_DOM"/>
    <property type="match status" value="1"/>
</dbReference>
<reference evidence="7 8" key="1">
    <citation type="submission" date="2016-04" db="EMBL/GenBank/DDBJ databases">
        <authorList>
            <person name="Evans L.H."/>
            <person name="Alamgir A."/>
            <person name="Owens N."/>
            <person name="Weber N.D."/>
            <person name="Virtaneva K."/>
            <person name="Barbian K."/>
            <person name="Babar A."/>
            <person name="Rosenke K."/>
        </authorList>
    </citation>
    <scope>NUCLEOTIDE SEQUENCE [LARGE SCALE GENOMIC DNA]</scope>
    <source>
        <strain evidence="7 8">IFM 0406</strain>
    </source>
</reference>
<evidence type="ECO:0000256" key="2">
    <source>
        <dbReference type="ARBA" id="ARBA00022679"/>
    </source>
</evidence>